<keyword evidence="2" id="KW-0378">Hydrolase</keyword>
<dbReference type="GO" id="GO:0005975">
    <property type="term" value="P:carbohydrate metabolic process"/>
    <property type="evidence" value="ECO:0007669"/>
    <property type="project" value="InterPro"/>
</dbReference>
<dbReference type="AlphaFoldDB" id="A0A178ILN9"/>
<dbReference type="SUPFAM" id="SSF51445">
    <property type="entry name" value="(Trans)glycosidases"/>
    <property type="match status" value="1"/>
</dbReference>
<dbReference type="InterPro" id="IPR008979">
    <property type="entry name" value="Galactose-bd-like_sf"/>
</dbReference>
<organism evidence="7 8">
    <name type="scientific">Termitidicoccus mucosus</name>
    <dbReference type="NCBI Taxonomy" id="1184151"/>
    <lineage>
        <taxon>Bacteria</taxon>
        <taxon>Pseudomonadati</taxon>
        <taxon>Verrucomicrobiota</taxon>
        <taxon>Opitutia</taxon>
        <taxon>Opitutales</taxon>
        <taxon>Opitutaceae</taxon>
        <taxon>Termitidicoccus</taxon>
    </lineage>
</organism>
<evidence type="ECO:0000259" key="5">
    <source>
        <dbReference type="Pfam" id="PF02836"/>
    </source>
</evidence>
<evidence type="ECO:0000259" key="6">
    <source>
        <dbReference type="Pfam" id="PF02837"/>
    </source>
</evidence>
<comment type="caution">
    <text evidence="7">The sequence shown here is derived from an EMBL/GenBank/DDBJ whole genome shotgun (WGS) entry which is preliminary data.</text>
</comment>
<dbReference type="InterPro" id="IPR006102">
    <property type="entry name" value="Ig-like_GH2"/>
</dbReference>
<dbReference type="InterPro" id="IPR013783">
    <property type="entry name" value="Ig-like_fold"/>
</dbReference>
<feature type="domain" description="Glycoside hydrolase family 2 immunoglobulin-like beta-sandwich" evidence="4">
    <location>
        <begin position="204"/>
        <end position="307"/>
    </location>
</feature>
<dbReference type="Pfam" id="PF02836">
    <property type="entry name" value="Glyco_hydro_2_C"/>
    <property type="match status" value="1"/>
</dbReference>
<gene>
    <name evidence="7" type="ORF">AW736_06240</name>
</gene>
<dbReference type="OrthoDB" id="9801077at2"/>
<accession>A0A178ILN9</accession>
<feature type="domain" description="Glycosyl hydrolases family 2 sugar binding" evidence="6">
    <location>
        <begin position="92"/>
        <end position="167"/>
    </location>
</feature>
<dbReference type="SUPFAM" id="SSF49785">
    <property type="entry name" value="Galactose-binding domain-like"/>
    <property type="match status" value="1"/>
</dbReference>
<dbReference type="EMBL" id="LRRQ01000048">
    <property type="protein sequence ID" value="OAM90812.1"/>
    <property type="molecule type" value="Genomic_DNA"/>
</dbReference>
<dbReference type="InterPro" id="IPR006104">
    <property type="entry name" value="Glyco_hydro_2_N"/>
</dbReference>
<feature type="domain" description="Glycoside hydrolase family 2 catalytic" evidence="5">
    <location>
        <begin position="350"/>
        <end position="479"/>
    </location>
</feature>
<evidence type="ECO:0000256" key="2">
    <source>
        <dbReference type="ARBA" id="ARBA00022801"/>
    </source>
</evidence>
<evidence type="ECO:0000256" key="3">
    <source>
        <dbReference type="ARBA" id="ARBA00023295"/>
    </source>
</evidence>
<dbReference type="STRING" id="1184151.AW736_06240"/>
<dbReference type="SUPFAM" id="SSF49303">
    <property type="entry name" value="beta-Galactosidase/glucuronidase domain"/>
    <property type="match status" value="1"/>
</dbReference>
<keyword evidence="3" id="KW-0326">Glycosidase</keyword>
<evidence type="ECO:0000259" key="4">
    <source>
        <dbReference type="Pfam" id="PF00703"/>
    </source>
</evidence>
<dbReference type="InterPro" id="IPR051913">
    <property type="entry name" value="GH2_Domain-Containing"/>
</dbReference>
<sequence>MPVFAQAADWKPAGDLIKTPWAAQVSPESPLPEYPRPRLVRDAWQNLNGLWDYAITPKGAALPAAFDGQILVPFPVESSLSGVQREVGPDNELWYKREFTVPVGAAWREKNVLLHFGAVDWRADVFVNGAPAGSHTGGYTPFSFDITNYVKPDAANTLVVRVWDPTDASDHPVGKQSRKPKGIWYTAVTGIWQTVWLEPAPTNYIKDIQAVSNIDNGTLAVTVTQRSAGIPAREIADKNVRAPVEVELLDNDKILATARGHAGEAVTLSLKNPILWSPENPKLYDLRARLFSGEKTADEARSYAAFRKISMQRDAAGIMRMQLNGKNYFHFGPLDQGWWPDGLYTAPTDEALRFDIIKTKELGFNMIRKHVKVEPQRWYYHCDREGILVWQDMPSTHSYGLGAKWGRNELDGGIDTLRTPLSKDNFYKEWGEIMDLCQGHPSVVVWVPFNEAWGQFDTDKVVAWTKQRDPSRLVNPASGGNLRMYKDAAGVLRPCADMVDFHHYPEPKIFKGDADRVLVLGEYGGLALPLPDHLWQRDGKNWGYGKVKFTGRDDLTAKYVEYANMLKGLVKDGFSAAVYTQTTDVEIEANGFYTYDRKVLKFDPAAARAANLEVINALPHE</sequence>
<dbReference type="PANTHER" id="PTHR42732:SF2">
    <property type="entry name" value="BETA-MANNOSIDASE"/>
    <property type="match status" value="1"/>
</dbReference>
<keyword evidence="8" id="KW-1185">Reference proteome</keyword>
<name>A0A178ILN9_9BACT</name>
<dbReference type="Gene3D" id="2.60.120.260">
    <property type="entry name" value="Galactose-binding domain-like"/>
    <property type="match status" value="1"/>
</dbReference>
<dbReference type="GO" id="GO:0004553">
    <property type="term" value="F:hydrolase activity, hydrolyzing O-glycosyl compounds"/>
    <property type="evidence" value="ECO:0007669"/>
    <property type="project" value="InterPro"/>
</dbReference>
<evidence type="ECO:0000313" key="8">
    <source>
        <dbReference type="Proteomes" id="UP000078486"/>
    </source>
</evidence>
<dbReference type="InterPro" id="IPR036156">
    <property type="entry name" value="Beta-gal/glucu_dom_sf"/>
</dbReference>
<evidence type="ECO:0000256" key="1">
    <source>
        <dbReference type="ARBA" id="ARBA00007401"/>
    </source>
</evidence>
<proteinExistence type="inferred from homology"/>
<dbReference type="Pfam" id="PF02837">
    <property type="entry name" value="Glyco_hydro_2_N"/>
    <property type="match status" value="1"/>
</dbReference>
<dbReference type="Gene3D" id="3.20.20.80">
    <property type="entry name" value="Glycosidases"/>
    <property type="match status" value="1"/>
</dbReference>
<dbReference type="Pfam" id="PF00703">
    <property type="entry name" value="Glyco_hydro_2"/>
    <property type="match status" value="1"/>
</dbReference>
<dbReference type="InterPro" id="IPR006103">
    <property type="entry name" value="Glyco_hydro_2_cat"/>
</dbReference>
<evidence type="ECO:0000313" key="7">
    <source>
        <dbReference type="EMBL" id="OAM90812.1"/>
    </source>
</evidence>
<protein>
    <submittedName>
        <fullName evidence="7">Beta-galactosidase</fullName>
    </submittedName>
</protein>
<dbReference type="InterPro" id="IPR017853">
    <property type="entry name" value="GH"/>
</dbReference>
<dbReference type="Proteomes" id="UP000078486">
    <property type="component" value="Unassembled WGS sequence"/>
</dbReference>
<comment type="similarity">
    <text evidence="1">Belongs to the glycosyl hydrolase 2 family.</text>
</comment>
<dbReference type="PANTHER" id="PTHR42732">
    <property type="entry name" value="BETA-GALACTOSIDASE"/>
    <property type="match status" value="1"/>
</dbReference>
<reference evidence="7 8" key="1">
    <citation type="submission" date="2016-01" db="EMBL/GenBank/DDBJ databases">
        <title>High potential of lignocellulose degradation of a new Verrucomicrobia species.</title>
        <authorList>
            <person name="Wang Y."/>
            <person name="Shi Y."/>
            <person name="Qiu Z."/>
            <person name="Liu S."/>
            <person name="Yang H."/>
        </authorList>
    </citation>
    <scope>NUCLEOTIDE SEQUENCE [LARGE SCALE GENOMIC DNA]</scope>
    <source>
        <strain evidence="7 8">TSB47</strain>
    </source>
</reference>
<dbReference type="Gene3D" id="2.60.40.10">
    <property type="entry name" value="Immunoglobulins"/>
    <property type="match status" value="1"/>
</dbReference>